<evidence type="ECO:0000256" key="1">
    <source>
        <dbReference type="ARBA" id="ARBA00001946"/>
    </source>
</evidence>
<dbReference type="Proteomes" id="UP000177082">
    <property type="component" value="Unassembled WGS sequence"/>
</dbReference>
<evidence type="ECO:0000256" key="3">
    <source>
        <dbReference type="ARBA" id="ARBA00022679"/>
    </source>
</evidence>
<dbReference type="EMBL" id="MGHF01000028">
    <property type="protein sequence ID" value="OGM62324.1"/>
    <property type="molecule type" value="Genomic_DNA"/>
</dbReference>
<evidence type="ECO:0008006" key="9">
    <source>
        <dbReference type="Google" id="ProtNLM"/>
    </source>
</evidence>
<sequence length="378" mass="43205">MSIIETVVTKTKSEKALRAKETLITFVGKVEKELTSYFDGEIKDAFGVSKKEKALSKHIWEHIKEHNLRPAKRLRGSFVYYSYRLTNKDKEKEIMKASMCIELVHTALLMHDDFMDQDDTRRGKPTTHEYYKKIHQDKTYRFNPMHYGESMAVTVGDVALLAGHQILGEVDFLENRKLRALNRLLRGIVNTGFGQAFDVTLEARGQAREKDIFDLHLAKTAIYTYENPLHIGAILAGANEGDLKILSRYAIPGGVAFQLQDDILGLFGDPVKTGKPAHSDLRQGKMTLLIIYALKHGSPTQVKRLRQIWGKRDLTEEEANVTRKIVKDTGSLDYSRDVSRNWARRAQKAIPEMYKRGWNKTAVDYLDGIAQYMVERDV</sequence>
<comment type="caution">
    <text evidence="7">The sequence shown here is derived from an EMBL/GenBank/DDBJ whole genome shotgun (WGS) entry which is preliminary data.</text>
</comment>
<dbReference type="InterPro" id="IPR033749">
    <property type="entry name" value="Polyprenyl_synt_CS"/>
</dbReference>
<dbReference type="Pfam" id="PF00348">
    <property type="entry name" value="polyprenyl_synt"/>
    <property type="match status" value="1"/>
</dbReference>
<dbReference type="GO" id="GO:0046872">
    <property type="term" value="F:metal ion binding"/>
    <property type="evidence" value="ECO:0007669"/>
    <property type="project" value="UniProtKB-KW"/>
</dbReference>
<dbReference type="PANTHER" id="PTHR12001">
    <property type="entry name" value="GERANYLGERANYL PYROPHOSPHATE SYNTHASE"/>
    <property type="match status" value="1"/>
</dbReference>
<dbReference type="CDD" id="cd00685">
    <property type="entry name" value="Trans_IPPS_HT"/>
    <property type="match status" value="1"/>
</dbReference>
<evidence type="ECO:0000256" key="4">
    <source>
        <dbReference type="ARBA" id="ARBA00022723"/>
    </source>
</evidence>
<proteinExistence type="inferred from homology"/>
<comment type="similarity">
    <text evidence="2 6">Belongs to the FPP/GGPP synthase family.</text>
</comment>
<dbReference type="SFLD" id="SFLDS00005">
    <property type="entry name" value="Isoprenoid_Synthase_Type_I"/>
    <property type="match status" value="1"/>
</dbReference>
<name>A0A1F8BE51_9BACT</name>
<dbReference type="InterPro" id="IPR008949">
    <property type="entry name" value="Isoprenoid_synthase_dom_sf"/>
</dbReference>
<comment type="cofactor">
    <cofactor evidence="1">
        <name>Mg(2+)</name>
        <dbReference type="ChEBI" id="CHEBI:18420"/>
    </cofactor>
</comment>
<evidence type="ECO:0000313" key="7">
    <source>
        <dbReference type="EMBL" id="OGM62324.1"/>
    </source>
</evidence>
<dbReference type="Gene3D" id="1.10.600.10">
    <property type="entry name" value="Farnesyl Diphosphate Synthase"/>
    <property type="match status" value="1"/>
</dbReference>
<evidence type="ECO:0000256" key="6">
    <source>
        <dbReference type="RuleBase" id="RU004466"/>
    </source>
</evidence>
<evidence type="ECO:0000256" key="2">
    <source>
        <dbReference type="ARBA" id="ARBA00006706"/>
    </source>
</evidence>
<evidence type="ECO:0000313" key="8">
    <source>
        <dbReference type="Proteomes" id="UP000177082"/>
    </source>
</evidence>
<dbReference type="SUPFAM" id="SSF48576">
    <property type="entry name" value="Terpenoid synthases"/>
    <property type="match status" value="1"/>
</dbReference>
<organism evidence="7 8">
    <name type="scientific">Candidatus Woesebacteria bacterium RIFCSPLOWO2_01_FULL_39_21</name>
    <dbReference type="NCBI Taxonomy" id="1802519"/>
    <lineage>
        <taxon>Bacteria</taxon>
        <taxon>Candidatus Woeseibacteriota</taxon>
    </lineage>
</organism>
<dbReference type="GO" id="GO:0008299">
    <property type="term" value="P:isoprenoid biosynthetic process"/>
    <property type="evidence" value="ECO:0007669"/>
    <property type="project" value="InterPro"/>
</dbReference>
<dbReference type="GO" id="GO:0004659">
    <property type="term" value="F:prenyltransferase activity"/>
    <property type="evidence" value="ECO:0007669"/>
    <property type="project" value="InterPro"/>
</dbReference>
<keyword evidence="5" id="KW-0460">Magnesium</keyword>
<reference evidence="7 8" key="1">
    <citation type="journal article" date="2016" name="Nat. Commun.">
        <title>Thousands of microbial genomes shed light on interconnected biogeochemical processes in an aquifer system.</title>
        <authorList>
            <person name="Anantharaman K."/>
            <person name="Brown C.T."/>
            <person name="Hug L.A."/>
            <person name="Sharon I."/>
            <person name="Castelle C.J."/>
            <person name="Probst A.J."/>
            <person name="Thomas B.C."/>
            <person name="Singh A."/>
            <person name="Wilkins M.J."/>
            <person name="Karaoz U."/>
            <person name="Brodie E.L."/>
            <person name="Williams K.H."/>
            <person name="Hubbard S.S."/>
            <person name="Banfield J.F."/>
        </authorList>
    </citation>
    <scope>NUCLEOTIDE SEQUENCE [LARGE SCALE GENOMIC DNA]</scope>
</reference>
<dbReference type="InterPro" id="IPR000092">
    <property type="entry name" value="Polyprenyl_synt"/>
</dbReference>
<keyword evidence="3 6" id="KW-0808">Transferase</keyword>
<gene>
    <name evidence="7" type="ORF">A2961_02315</name>
</gene>
<protein>
    <recommendedName>
        <fullName evidence="9">Polyprenyl synthetase</fullName>
    </recommendedName>
</protein>
<evidence type="ECO:0000256" key="5">
    <source>
        <dbReference type="ARBA" id="ARBA00022842"/>
    </source>
</evidence>
<dbReference type="PROSITE" id="PS00723">
    <property type="entry name" value="POLYPRENYL_SYNTHASE_1"/>
    <property type="match status" value="1"/>
</dbReference>
<dbReference type="PANTHER" id="PTHR12001:SF85">
    <property type="entry name" value="SHORT CHAIN ISOPRENYL DIPHOSPHATE SYNTHASE"/>
    <property type="match status" value="1"/>
</dbReference>
<accession>A0A1F8BE51</accession>
<dbReference type="STRING" id="1802519.A2961_02315"/>
<dbReference type="AlphaFoldDB" id="A0A1F8BE51"/>
<keyword evidence="4" id="KW-0479">Metal-binding</keyword>